<dbReference type="FunFam" id="1.10.10.10:FF:000420">
    <property type="entry name" value="RNA polymerase III subunit, putative"/>
    <property type="match status" value="1"/>
</dbReference>
<evidence type="ECO:0000256" key="7">
    <source>
        <dbReference type="ARBA" id="ARBA00023163"/>
    </source>
</evidence>
<dbReference type="InterPro" id="IPR039748">
    <property type="entry name" value="RPC3"/>
</dbReference>
<feature type="domain" description="DNA-directed RNA polymerase III subunit RPC3 winged-helix" evidence="13">
    <location>
        <begin position="393"/>
        <end position="469"/>
    </location>
</feature>
<dbReference type="FunFam" id="1.10.10.10:FF:000218">
    <property type="entry name" value="DNA-directed RNA polymerase III subunit RPC3"/>
    <property type="match status" value="1"/>
</dbReference>
<evidence type="ECO:0000256" key="4">
    <source>
        <dbReference type="ARBA" id="ARBA00011206"/>
    </source>
</evidence>
<comment type="function">
    <text evidence="9">DNA-dependent RNA polymerase catalyzes the transcription of DNA into RNA using the four ribonucleoside triphosphates as substrates. Specific core component of RNA polymerase III which synthesizes small RNAs, such as 5S rRNA and tRNAs.</text>
</comment>
<dbReference type="PANTHER" id="PTHR12949">
    <property type="entry name" value="RNA POLYMERASE III DNA DIRECTED -RELATED"/>
    <property type="match status" value="1"/>
</dbReference>
<evidence type="ECO:0000313" key="14">
    <source>
        <dbReference type="EMBL" id="KAL2652424.1"/>
    </source>
</evidence>
<evidence type="ECO:0000256" key="5">
    <source>
        <dbReference type="ARBA" id="ARBA00016689"/>
    </source>
</evidence>
<evidence type="ECO:0000256" key="6">
    <source>
        <dbReference type="ARBA" id="ARBA00022478"/>
    </source>
</evidence>
<dbReference type="InterPro" id="IPR036388">
    <property type="entry name" value="WH-like_DNA-bd_sf"/>
</dbReference>
<evidence type="ECO:0000256" key="10">
    <source>
        <dbReference type="SAM" id="MobiDB-lite"/>
    </source>
</evidence>
<comment type="similarity">
    <text evidence="2">Belongs to the RNA polymerase beta chain family.</text>
</comment>
<evidence type="ECO:0000256" key="1">
    <source>
        <dbReference type="ARBA" id="ARBA00004123"/>
    </source>
</evidence>
<dbReference type="InterPro" id="IPR008806">
    <property type="entry name" value="RNA_pol_III_Rpc82_C"/>
</dbReference>
<protein>
    <recommendedName>
        <fullName evidence="5 9">DNA-directed RNA polymerase III subunit RPC3</fullName>
        <shortName evidence="9">RNA polymerase III subunit C3</shortName>
    </recommendedName>
</protein>
<proteinExistence type="inferred from homology"/>
<name>A0ABD1ZLU3_9MARC</name>
<keyword evidence="6 9" id="KW-0240">DNA-directed RNA polymerase</keyword>
<accession>A0ABD1ZLU3</accession>
<evidence type="ECO:0000256" key="2">
    <source>
        <dbReference type="ARBA" id="ARBA00006835"/>
    </source>
</evidence>
<dbReference type="FunFam" id="1.10.10.10:FF:000515">
    <property type="entry name" value="DNA-directed RNA polymerase III subunit rpc3"/>
    <property type="match status" value="1"/>
</dbReference>
<dbReference type="EMBL" id="JBHFFA010000001">
    <property type="protein sequence ID" value="KAL2652424.1"/>
    <property type="molecule type" value="Genomic_DNA"/>
</dbReference>
<feature type="domain" description="RNA polymerase III Rpc82 C -terminal" evidence="11">
    <location>
        <begin position="153"/>
        <end position="386"/>
    </location>
</feature>
<dbReference type="Gene3D" id="1.10.10.10">
    <property type="entry name" value="Winged helix-like DNA-binding domain superfamily/Winged helix DNA-binding domain"/>
    <property type="match status" value="4"/>
</dbReference>
<dbReference type="GO" id="GO:0003697">
    <property type="term" value="F:single-stranded DNA binding"/>
    <property type="evidence" value="ECO:0007669"/>
    <property type="project" value="UniProtKB-UniRule"/>
</dbReference>
<comment type="caution">
    <text evidence="14">The sequence shown here is derived from an EMBL/GenBank/DDBJ whole genome shotgun (WGS) entry which is preliminary data.</text>
</comment>
<evidence type="ECO:0000256" key="3">
    <source>
        <dbReference type="ARBA" id="ARBA00007206"/>
    </source>
</evidence>
<reference evidence="14 15" key="1">
    <citation type="submission" date="2024-09" db="EMBL/GenBank/DDBJ databases">
        <title>Chromosome-scale assembly of Riccia fluitans.</title>
        <authorList>
            <person name="Paukszto L."/>
            <person name="Sawicki J."/>
            <person name="Karawczyk K."/>
            <person name="Piernik-Szablinska J."/>
            <person name="Szczecinska M."/>
            <person name="Mazdziarz M."/>
        </authorList>
    </citation>
    <scope>NUCLEOTIDE SEQUENCE [LARGE SCALE GENOMIC DNA]</scope>
    <source>
        <strain evidence="14">Rf_01</strain>
        <tissue evidence="14">Aerial parts of the thallus</tissue>
    </source>
</reference>
<dbReference type="AlphaFoldDB" id="A0ABD1ZLU3"/>
<keyword evidence="15" id="KW-1185">Reference proteome</keyword>
<evidence type="ECO:0000259" key="12">
    <source>
        <dbReference type="Pfam" id="PF08221"/>
    </source>
</evidence>
<evidence type="ECO:0000259" key="13">
    <source>
        <dbReference type="Pfam" id="PF22536"/>
    </source>
</evidence>
<comment type="subunit">
    <text evidence="4 9">Component of the RNA polymerase III (Pol III) complex consisting of 17 subunits.</text>
</comment>
<dbReference type="PANTHER" id="PTHR12949:SF0">
    <property type="entry name" value="DNA-DIRECTED RNA POLYMERASE III SUBUNIT RPC3"/>
    <property type="match status" value="1"/>
</dbReference>
<dbReference type="Pfam" id="PF08221">
    <property type="entry name" value="HTH_9"/>
    <property type="match status" value="1"/>
</dbReference>
<dbReference type="Pfam" id="PF22536">
    <property type="entry name" value="WHD_POLR3C"/>
    <property type="match status" value="1"/>
</dbReference>
<keyword evidence="8 9" id="KW-0539">Nucleus</keyword>
<evidence type="ECO:0000256" key="9">
    <source>
        <dbReference type="RuleBase" id="RU367076"/>
    </source>
</evidence>
<gene>
    <name evidence="14" type="ORF">R1flu_020552</name>
</gene>
<dbReference type="Proteomes" id="UP001605036">
    <property type="component" value="Unassembled WGS sequence"/>
</dbReference>
<dbReference type="InterPro" id="IPR036390">
    <property type="entry name" value="WH_DNA-bd_sf"/>
</dbReference>
<keyword evidence="7 9" id="KW-0804">Transcription</keyword>
<organism evidence="14 15">
    <name type="scientific">Riccia fluitans</name>
    <dbReference type="NCBI Taxonomy" id="41844"/>
    <lineage>
        <taxon>Eukaryota</taxon>
        <taxon>Viridiplantae</taxon>
        <taxon>Streptophyta</taxon>
        <taxon>Embryophyta</taxon>
        <taxon>Marchantiophyta</taxon>
        <taxon>Marchantiopsida</taxon>
        <taxon>Marchantiidae</taxon>
        <taxon>Marchantiales</taxon>
        <taxon>Ricciaceae</taxon>
        <taxon>Riccia</taxon>
    </lineage>
</organism>
<dbReference type="SUPFAM" id="SSF46785">
    <property type="entry name" value="Winged helix' DNA-binding domain"/>
    <property type="match status" value="1"/>
</dbReference>
<sequence length="559" mass="62609">MALQHKLKLACDLIRAHFGELVEKVCRCLVYKGPLVLPEIARYTEMNPTQLKNSILVLVQHNCIQGYKLFQEAAGPNAPKVFTSYLGLTDNILHRTRFPKFLSIVRDELGGEAEALLEGLLEHGRLTLEQVIQRAAARAGKAEAEVELPLKQTFAALVRSHYIERCPTPEPTVAPKAMEPPKKIPRGPSSKGRAAKIAAIKNAESEYDRIVSAAAALDTERFRVPSSLEEVGETGMENGDVTMADPVASGQKRKRDALAMDAKTMAVVDEKEVLWRANYEELVRKLRHQACVEQVKSRIDAAAGTVLGAMLEMTRNSETVAKPEVSAPLSMAAIMQAVTMTPEGRTMTMERIRGALHQMAQETIGFITRSGEGGSSYTINMNKIIELARRNEVEAIVLQRYGRESCRIFRLLMMKGQMEQKQVAGMAMVQLKDARELLYRLLKEQYVCVQEVAKSAEHSAQKSIYLWNINWHVIKLLVLDDMYHAAANLQQRLTHELEQEQEVLELLKQIQAAKASGVDTHVTLTQRQQEQVKRIRRVASILEASLLKLDSAILLFHDF</sequence>
<dbReference type="InterPro" id="IPR013197">
    <property type="entry name" value="RNA_pol_III_RPC82-rel_HTH"/>
</dbReference>
<dbReference type="GO" id="GO:0005666">
    <property type="term" value="C:RNA polymerase III complex"/>
    <property type="evidence" value="ECO:0007669"/>
    <property type="project" value="UniProtKB-UniRule"/>
</dbReference>
<feature type="region of interest" description="Disordered" evidence="10">
    <location>
        <begin position="169"/>
        <end position="193"/>
    </location>
</feature>
<evidence type="ECO:0000256" key="8">
    <source>
        <dbReference type="ARBA" id="ARBA00023242"/>
    </source>
</evidence>
<comment type="similarity">
    <text evidence="3 9">Belongs to the eukaryotic RPC3/POLR3C RNA polymerase subunit family.</text>
</comment>
<comment type="subcellular location">
    <subcellularLocation>
        <location evidence="1 9">Nucleus</location>
    </subcellularLocation>
</comment>
<evidence type="ECO:0000259" key="11">
    <source>
        <dbReference type="Pfam" id="PF05645"/>
    </source>
</evidence>
<feature type="domain" description="RNA polymerase III subunit RPC82-related helix-turn-helix" evidence="12">
    <location>
        <begin position="9"/>
        <end position="65"/>
    </location>
</feature>
<evidence type="ECO:0000313" key="15">
    <source>
        <dbReference type="Proteomes" id="UP001605036"/>
    </source>
</evidence>
<dbReference type="Pfam" id="PF05645">
    <property type="entry name" value="RNA_pol_Rpc82"/>
    <property type="match status" value="1"/>
</dbReference>
<dbReference type="InterPro" id="IPR055207">
    <property type="entry name" value="POLR3C_WHD"/>
</dbReference>